<proteinExistence type="predicted"/>
<evidence type="ECO:0000313" key="2">
    <source>
        <dbReference type="EMBL" id="CAL1369119.1"/>
    </source>
</evidence>
<dbReference type="Gene3D" id="3.40.50.2000">
    <property type="entry name" value="Glycogen Phosphorylase B"/>
    <property type="match status" value="1"/>
</dbReference>
<reference evidence="2 3" key="1">
    <citation type="submission" date="2024-04" db="EMBL/GenBank/DDBJ databases">
        <authorList>
            <person name="Fracassetti M."/>
        </authorList>
    </citation>
    <scope>NUCLEOTIDE SEQUENCE [LARGE SCALE GENOMIC DNA]</scope>
</reference>
<protein>
    <submittedName>
        <fullName evidence="2">Uncharacterized protein</fullName>
    </submittedName>
</protein>
<dbReference type="PANTHER" id="PTHR48046:SF7">
    <property type="entry name" value="UDP-GLYCOSYLTRANSFERASE 72E1"/>
    <property type="match status" value="1"/>
</dbReference>
<keyword evidence="1" id="KW-0808">Transferase</keyword>
<dbReference type="AlphaFoldDB" id="A0AAV2D762"/>
<evidence type="ECO:0000313" key="3">
    <source>
        <dbReference type="Proteomes" id="UP001497516"/>
    </source>
</evidence>
<dbReference type="EMBL" id="OZ034815">
    <property type="protein sequence ID" value="CAL1369119.1"/>
    <property type="molecule type" value="Genomic_DNA"/>
</dbReference>
<evidence type="ECO:0000256" key="1">
    <source>
        <dbReference type="ARBA" id="ARBA00022676"/>
    </source>
</evidence>
<dbReference type="GO" id="GO:0047209">
    <property type="term" value="F:coniferyl-alcohol glucosyltransferase activity"/>
    <property type="evidence" value="ECO:0007669"/>
    <property type="project" value="TreeGrafter"/>
</dbReference>
<name>A0AAV2D762_9ROSI</name>
<keyword evidence="3" id="KW-1185">Reference proteome</keyword>
<dbReference type="PANTHER" id="PTHR48046">
    <property type="entry name" value="UDP-GLYCOSYLTRANSFERASE 72E1"/>
    <property type="match status" value="1"/>
</dbReference>
<dbReference type="Proteomes" id="UP001497516">
    <property type="component" value="Chromosome 2"/>
</dbReference>
<accession>A0AAV2D762</accession>
<organism evidence="2 3">
    <name type="scientific">Linum trigynum</name>
    <dbReference type="NCBI Taxonomy" id="586398"/>
    <lineage>
        <taxon>Eukaryota</taxon>
        <taxon>Viridiplantae</taxon>
        <taxon>Streptophyta</taxon>
        <taxon>Embryophyta</taxon>
        <taxon>Tracheophyta</taxon>
        <taxon>Spermatophyta</taxon>
        <taxon>Magnoliopsida</taxon>
        <taxon>eudicotyledons</taxon>
        <taxon>Gunneridae</taxon>
        <taxon>Pentapetalae</taxon>
        <taxon>rosids</taxon>
        <taxon>fabids</taxon>
        <taxon>Malpighiales</taxon>
        <taxon>Linaceae</taxon>
        <taxon>Linum</taxon>
    </lineage>
</organism>
<sequence length="107" mass="11927">MMRHSIPNLRSAISALPTPPTALVVDIFGTKTFPLGDELGLLKYAFDTTTAWFLATAVYRLENPARGTLLSLEIICEVSLFFSISAAGVAQNRRNQHCLRRAYDRQQ</sequence>
<gene>
    <name evidence="2" type="ORF">LTRI10_LOCUS11898</name>
</gene>
<keyword evidence="1" id="KW-0328">Glycosyltransferase</keyword>